<dbReference type="InterPro" id="IPR036850">
    <property type="entry name" value="NDK-like_dom_sf"/>
</dbReference>
<dbReference type="GeneTree" id="ENSGT00940000164537"/>
<feature type="active site" description="Pros-phosphohistidine intermediate" evidence="2">
    <location>
        <position position="407"/>
    </location>
</feature>
<dbReference type="Pfam" id="PF00334">
    <property type="entry name" value="NDK"/>
    <property type="match status" value="2"/>
</dbReference>
<gene>
    <name evidence="5" type="primary">nme9</name>
</gene>
<keyword evidence="6" id="KW-1185">Reference proteome</keyword>
<dbReference type="AlphaFoldDB" id="A0A8C4X7K4"/>
<sequence>DEMLARKGVNVIDLYQQWCGPCKAAVGFFRKIKNDLGDDLLHFATADANSIPALERYVGPCIPTFLFIAGGELVAVVRGVNAPLLRKTIIEQLEIEKKVLDNKAERKVKYFIIQSQTELDNVVNLFSFTTVPAGKSFTLAIIKPDVVAHGKVNEIIMKIQEAGFEILAHEERTLTEDEALDFYQHKSAEPYFEELVQFMSSGPSYILIISQPESSDDVIPAWREFIGPKDIDVAKREKPESLRAQYGTETFFNAVHGSDDQDQASRELAFFFPNFKMAKKSNEEVTDVPVERTLALIRPDILKERKEEILEKIREEGFSIAMQKQVMLTEHQVREFYRDHVNEDYFPALLQSMMSGPVLAVALVKKGAVDHWKRLLGPKSIDQAREAAPESLRAQFAVDRTPINQLHGSATSEEAAKELNFFFPQEQTLAVIKPDAMEKHKDDIIESVKNQGFLITQMKETVLSREMAEEFYKEHKGKPFFEQLVDYMCRGPCMMMILSKENAVEEWRNMMGPTNPKEAKESSPGSLRARFAKDILENSVHGPSNLQHALEKIKFVFDDIGLGPNGSLQGNDRWMRLECGD</sequence>
<dbReference type="SMART" id="SM00562">
    <property type="entry name" value="NDK"/>
    <property type="match status" value="3"/>
</dbReference>
<organism evidence="5 6">
    <name type="scientific">Erpetoichthys calabaricus</name>
    <name type="common">Rope fish</name>
    <name type="synonym">Calamoichthys calabaricus</name>
    <dbReference type="NCBI Taxonomy" id="27687"/>
    <lineage>
        <taxon>Eukaryota</taxon>
        <taxon>Metazoa</taxon>
        <taxon>Chordata</taxon>
        <taxon>Craniata</taxon>
        <taxon>Vertebrata</taxon>
        <taxon>Euteleostomi</taxon>
        <taxon>Actinopterygii</taxon>
        <taxon>Polypteriformes</taxon>
        <taxon>Polypteridae</taxon>
        <taxon>Erpetoichthys</taxon>
    </lineage>
</organism>
<dbReference type="PRINTS" id="PR01243">
    <property type="entry name" value="NUCDPKINASE"/>
</dbReference>
<evidence type="ECO:0000256" key="2">
    <source>
        <dbReference type="PROSITE-ProRule" id="PRU00706"/>
    </source>
</evidence>
<dbReference type="CDD" id="cd02948">
    <property type="entry name" value="TRX_NDPK"/>
    <property type="match status" value="1"/>
</dbReference>
<dbReference type="GO" id="GO:0006228">
    <property type="term" value="P:UTP biosynthetic process"/>
    <property type="evidence" value="ECO:0007669"/>
    <property type="project" value="InterPro"/>
</dbReference>
<dbReference type="InterPro" id="IPR051766">
    <property type="entry name" value="TXND_domain-containing"/>
</dbReference>
<dbReference type="Gene3D" id="3.30.70.141">
    <property type="entry name" value="Nucleoside diphosphate kinase-like domain"/>
    <property type="match status" value="3"/>
</dbReference>
<reference evidence="5" key="1">
    <citation type="submission" date="2021-06" db="EMBL/GenBank/DDBJ databases">
        <authorList>
            <consortium name="Wellcome Sanger Institute Data Sharing"/>
        </authorList>
    </citation>
    <scope>NUCLEOTIDE SEQUENCE [LARGE SCALE GENOMIC DNA]</scope>
</reference>
<dbReference type="InterPro" id="IPR034907">
    <property type="entry name" value="NDK-like_dom"/>
</dbReference>
<evidence type="ECO:0000256" key="1">
    <source>
        <dbReference type="ARBA" id="ARBA00008142"/>
    </source>
</evidence>
<dbReference type="GO" id="GO:0006241">
    <property type="term" value="P:CTP biosynthetic process"/>
    <property type="evidence" value="ECO:0007669"/>
    <property type="project" value="InterPro"/>
</dbReference>
<dbReference type="InterPro" id="IPR036249">
    <property type="entry name" value="Thioredoxin-like_sf"/>
</dbReference>
<reference evidence="5" key="3">
    <citation type="submission" date="2025-09" db="UniProtKB">
        <authorList>
            <consortium name="Ensembl"/>
        </authorList>
    </citation>
    <scope>IDENTIFICATION</scope>
</reference>
<proteinExistence type="inferred from homology"/>
<comment type="caution">
    <text evidence="2">Lacks conserved residue(s) required for the propagation of feature annotation.</text>
</comment>
<feature type="binding site" evidence="2">
    <location>
        <position position="480"/>
    </location>
    <ligand>
        <name>ATP</name>
        <dbReference type="ChEBI" id="CHEBI:30616"/>
    </ligand>
</feature>
<evidence type="ECO:0000313" key="5">
    <source>
        <dbReference type="Ensembl" id="ENSECRP00000011369.1"/>
    </source>
</evidence>
<dbReference type="CDD" id="cd04416">
    <property type="entry name" value="NDPk_TX"/>
    <property type="match status" value="3"/>
</dbReference>
<evidence type="ECO:0000259" key="4">
    <source>
        <dbReference type="SMART" id="SM00562"/>
    </source>
</evidence>
<feature type="binding site" evidence="2">
    <location>
        <position position="514"/>
    </location>
    <ligand>
        <name>ATP</name>
        <dbReference type="ChEBI" id="CHEBI:30616"/>
    </ligand>
</feature>
<comment type="similarity">
    <text evidence="1 2 3">Belongs to the NDK family.</text>
</comment>
<dbReference type="Ensembl" id="ENSECRT00000011556.1">
    <property type="protein sequence ID" value="ENSECRP00000011369.1"/>
    <property type="gene ID" value="ENSECRG00000007549.1"/>
</dbReference>
<reference evidence="5" key="2">
    <citation type="submission" date="2025-08" db="UniProtKB">
        <authorList>
            <consortium name="Ensembl"/>
        </authorList>
    </citation>
    <scope>IDENTIFICATION</scope>
</reference>
<accession>A0A8C4X7K4</accession>
<protein>
    <submittedName>
        <fullName evidence="5">NME/NM23 family member 9</fullName>
    </submittedName>
</protein>
<feature type="binding site" evidence="2">
    <location>
        <position position="528"/>
    </location>
    <ligand>
        <name>ATP</name>
        <dbReference type="ChEBI" id="CHEBI:30616"/>
    </ligand>
</feature>
<evidence type="ECO:0000256" key="3">
    <source>
        <dbReference type="RuleBase" id="RU004011"/>
    </source>
</evidence>
<dbReference type="Proteomes" id="UP000694620">
    <property type="component" value="Chromosome 8"/>
</dbReference>
<dbReference type="InterPro" id="IPR001564">
    <property type="entry name" value="Nucleoside_diP_kinase"/>
</dbReference>
<dbReference type="SUPFAM" id="SSF54919">
    <property type="entry name" value="Nucleoside diphosphate kinase, NDK"/>
    <property type="match status" value="3"/>
</dbReference>
<dbReference type="PROSITE" id="PS51374">
    <property type="entry name" value="NDPK_LIKE"/>
    <property type="match status" value="3"/>
</dbReference>
<feature type="active site" description="Pros-phosphohistidine intermediate" evidence="2">
    <location>
        <position position="541"/>
    </location>
</feature>
<feature type="binding site" evidence="2">
    <location>
        <position position="508"/>
    </location>
    <ligand>
        <name>ATP</name>
        <dbReference type="ChEBI" id="CHEBI:30616"/>
    </ligand>
</feature>
<evidence type="ECO:0000313" key="6">
    <source>
        <dbReference type="Proteomes" id="UP000694620"/>
    </source>
</evidence>
<dbReference type="PANTHER" id="PTHR46135:SF3">
    <property type="entry name" value="NME_NM23 FAMILY MEMBER 8"/>
    <property type="match status" value="1"/>
</dbReference>
<name>A0A8C4X7K4_ERPCA</name>
<feature type="domain" description="Nucleoside diphosphate kinase-like" evidence="4">
    <location>
        <begin position="135"/>
        <end position="279"/>
    </location>
</feature>
<feature type="binding site" evidence="2">
    <location>
        <position position="538"/>
    </location>
    <ligand>
        <name>ATP</name>
        <dbReference type="ChEBI" id="CHEBI:30616"/>
    </ligand>
</feature>
<feature type="domain" description="Nucleoside diphosphate kinase-like" evidence="4">
    <location>
        <begin position="290"/>
        <end position="424"/>
    </location>
</feature>
<dbReference type="Gene3D" id="3.40.30.10">
    <property type="entry name" value="Glutaredoxin"/>
    <property type="match status" value="1"/>
</dbReference>
<feature type="binding site" evidence="2">
    <location>
        <position position="433"/>
    </location>
    <ligand>
        <name>ATP</name>
        <dbReference type="ChEBI" id="CHEBI:30616"/>
    </ligand>
</feature>
<dbReference type="GO" id="GO:0006183">
    <property type="term" value="P:GTP biosynthetic process"/>
    <property type="evidence" value="ECO:0007669"/>
    <property type="project" value="InterPro"/>
</dbReference>
<dbReference type="SUPFAM" id="SSF52833">
    <property type="entry name" value="Thioredoxin-like"/>
    <property type="match status" value="1"/>
</dbReference>
<dbReference type="GO" id="GO:0004550">
    <property type="term" value="F:nucleoside diphosphate kinase activity"/>
    <property type="evidence" value="ECO:0007669"/>
    <property type="project" value="InterPro"/>
</dbReference>
<feature type="active site" description="Pros-phosphohistidine intermediate" evidence="2">
    <location>
        <position position="256"/>
    </location>
</feature>
<dbReference type="Pfam" id="PF00085">
    <property type="entry name" value="Thioredoxin"/>
    <property type="match status" value="1"/>
</dbReference>
<feature type="domain" description="Nucleoside diphosphate kinase-like" evidence="4">
    <location>
        <begin position="425"/>
        <end position="564"/>
    </location>
</feature>
<dbReference type="InterPro" id="IPR013766">
    <property type="entry name" value="Thioredoxin_domain"/>
</dbReference>
<dbReference type="PANTHER" id="PTHR46135">
    <property type="entry name" value="NME/NM23 FAMILY MEMBER 8"/>
    <property type="match status" value="1"/>
</dbReference>